<feature type="region of interest" description="Disordered" evidence="17">
    <location>
        <begin position="277"/>
        <end position="310"/>
    </location>
</feature>
<evidence type="ECO:0000256" key="8">
    <source>
        <dbReference type="ARBA" id="ARBA00023136"/>
    </source>
</evidence>
<evidence type="ECO:0000256" key="13">
    <source>
        <dbReference type="ARBA" id="ARBA00038074"/>
    </source>
</evidence>
<sequence length="461" mass="47715">MYFTVAALAALAAIPTTFGQTFTDCNPLEKTCPADNGLESTSFYSDFTKGKADGWSAAAGTTMNYGAQGAEFTIAREGNAPTIETDFHILFGTVEVKMQASAGTGIISSIVLESADLDEIDWEFTGTDTAHAQSNYFGKGNTTSYDRVAYLPVSPPPQTSMHTYTLNWTPTQLTYSIDGVQMRVLNAADANGGSNYPQTPMKLKLGNWAGGAPNSPIGTVEWAGGRTDYSQAPFSMIVESVKITNMYPAKEYVWTDKSGSWQSIQVVGSNGVSRVASNGNNAGSSPSATTAAATTTEQAKAPTSQAADTPVKKMATANYSDVSSSFTTPAVAAATTATSTTSSTKTESTSSTKTDSTSSNKTGTQSKEASATATGHSGNATKPESHANNKTSTLTTTTKASEATAAIRNGNSTSTTGSGSRTGNATTATISPARQTGAASSNSAMSGLILIFTLAMCFMML</sequence>
<keyword evidence="9" id="KW-0325">Glycoprotein</keyword>
<dbReference type="GO" id="GO:0016757">
    <property type="term" value="F:glycosyltransferase activity"/>
    <property type="evidence" value="ECO:0007669"/>
    <property type="project" value="UniProtKB-KW"/>
</dbReference>
<organism evidence="20 21">
    <name type="scientific">Elsinoe australis</name>
    <dbReference type="NCBI Taxonomy" id="40998"/>
    <lineage>
        <taxon>Eukaryota</taxon>
        <taxon>Fungi</taxon>
        <taxon>Dikarya</taxon>
        <taxon>Ascomycota</taxon>
        <taxon>Pezizomycotina</taxon>
        <taxon>Dothideomycetes</taxon>
        <taxon>Dothideomycetidae</taxon>
        <taxon>Myriangiales</taxon>
        <taxon>Elsinoaceae</taxon>
        <taxon>Elsinoe</taxon>
    </lineage>
</organism>
<evidence type="ECO:0000256" key="5">
    <source>
        <dbReference type="ARBA" id="ARBA00022679"/>
    </source>
</evidence>
<evidence type="ECO:0000256" key="9">
    <source>
        <dbReference type="ARBA" id="ARBA00023180"/>
    </source>
</evidence>
<feature type="active site" description="Nucleophile" evidence="15">
    <location>
        <position position="119"/>
    </location>
</feature>
<keyword evidence="16" id="KW-1015">Disulfide bond</keyword>
<accession>A0A4U7B7G0</accession>
<evidence type="ECO:0000256" key="18">
    <source>
        <dbReference type="SAM" id="SignalP"/>
    </source>
</evidence>
<evidence type="ECO:0000259" key="19">
    <source>
        <dbReference type="PROSITE" id="PS51762"/>
    </source>
</evidence>
<dbReference type="Pfam" id="PF00722">
    <property type="entry name" value="Glyco_hydro_16"/>
    <property type="match status" value="1"/>
</dbReference>
<dbReference type="GO" id="GO:0031505">
    <property type="term" value="P:fungal-type cell wall organization"/>
    <property type="evidence" value="ECO:0007669"/>
    <property type="project" value="TreeGrafter"/>
</dbReference>
<dbReference type="GO" id="GO:0098552">
    <property type="term" value="C:side of membrane"/>
    <property type="evidence" value="ECO:0007669"/>
    <property type="project" value="UniProtKB-KW"/>
</dbReference>
<evidence type="ECO:0000256" key="16">
    <source>
        <dbReference type="PIRSR" id="PIRSR037299-2"/>
    </source>
</evidence>
<keyword evidence="4" id="KW-0328">Glycosyltransferase</keyword>
<feature type="compositionally biased region" description="Low complexity" evidence="17">
    <location>
        <begin position="277"/>
        <end position="303"/>
    </location>
</feature>
<dbReference type="PANTHER" id="PTHR10963:SF27">
    <property type="entry name" value="GLYCOSIDASE-RELATED"/>
    <property type="match status" value="1"/>
</dbReference>
<reference evidence="20 21" key="1">
    <citation type="submission" date="2018-02" db="EMBL/GenBank/DDBJ databases">
        <title>Draft genome sequences of Elsinoe sp., causing black scab on jojoba.</title>
        <authorList>
            <person name="Stodart B."/>
            <person name="Jeffress S."/>
            <person name="Ash G."/>
            <person name="Arun Chinnappa K."/>
        </authorList>
    </citation>
    <scope>NUCLEOTIDE SEQUENCE [LARGE SCALE GENOMIC DNA]</scope>
    <source>
        <strain evidence="20 21">Hillstone_2</strain>
    </source>
</reference>
<proteinExistence type="inferred from homology"/>
<keyword evidence="7 14" id="KW-0378">Hydrolase</keyword>
<protein>
    <recommendedName>
        <fullName evidence="14">Crh-like protein</fullName>
        <ecNumber evidence="14">3.2.-.-</ecNumber>
    </recommendedName>
</protein>
<evidence type="ECO:0000256" key="1">
    <source>
        <dbReference type="ARBA" id="ARBA00000822"/>
    </source>
</evidence>
<dbReference type="Gene3D" id="2.60.120.200">
    <property type="match status" value="1"/>
</dbReference>
<evidence type="ECO:0000256" key="11">
    <source>
        <dbReference type="ARBA" id="ARBA00023295"/>
    </source>
</evidence>
<evidence type="ECO:0000256" key="2">
    <source>
        <dbReference type="ARBA" id="ARBA00004589"/>
    </source>
</evidence>
<dbReference type="EC" id="3.2.-.-" evidence="14"/>
<dbReference type="PANTHER" id="PTHR10963">
    <property type="entry name" value="GLYCOSYL HYDROLASE-RELATED"/>
    <property type="match status" value="1"/>
</dbReference>
<gene>
    <name evidence="20" type="ORF">C1H76_2261</name>
</gene>
<name>A0A4U7B7G0_9PEZI</name>
<dbReference type="PROSITE" id="PS51762">
    <property type="entry name" value="GH16_2"/>
    <property type="match status" value="1"/>
</dbReference>
<feature type="compositionally biased region" description="Polar residues" evidence="17">
    <location>
        <begin position="430"/>
        <end position="442"/>
    </location>
</feature>
<feature type="disulfide bond" evidence="16">
    <location>
        <begin position="25"/>
        <end position="32"/>
    </location>
</feature>
<evidence type="ECO:0000256" key="6">
    <source>
        <dbReference type="ARBA" id="ARBA00022729"/>
    </source>
</evidence>
<dbReference type="GO" id="GO:0008843">
    <property type="term" value="F:endochitinase activity"/>
    <property type="evidence" value="ECO:0007669"/>
    <property type="project" value="UniProtKB-EC"/>
</dbReference>
<dbReference type="InterPro" id="IPR013320">
    <property type="entry name" value="ConA-like_dom_sf"/>
</dbReference>
<comment type="similarity">
    <text evidence="13">Belongs to the glycosyl hydrolase 16 family. CRH1 subfamily.</text>
</comment>
<dbReference type="EMBL" id="PTQR01000028">
    <property type="protein sequence ID" value="TKX25611.1"/>
    <property type="molecule type" value="Genomic_DNA"/>
</dbReference>
<dbReference type="SUPFAM" id="SSF49899">
    <property type="entry name" value="Concanavalin A-like lectins/glucanases"/>
    <property type="match status" value="1"/>
</dbReference>
<feature type="active site" description="Proton donor" evidence="15">
    <location>
        <position position="123"/>
    </location>
</feature>
<evidence type="ECO:0000313" key="21">
    <source>
        <dbReference type="Proteomes" id="UP000308133"/>
    </source>
</evidence>
<keyword evidence="12" id="KW-0961">Cell wall biogenesis/degradation</keyword>
<dbReference type="InterPro" id="IPR017168">
    <property type="entry name" value="CHR-like"/>
</dbReference>
<evidence type="ECO:0000256" key="14">
    <source>
        <dbReference type="PIRNR" id="PIRNR037299"/>
    </source>
</evidence>
<feature type="domain" description="GH16" evidence="19">
    <location>
        <begin position="16"/>
        <end position="238"/>
    </location>
</feature>
<keyword evidence="8 14" id="KW-0472">Membrane</keyword>
<feature type="compositionally biased region" description="Low complexity" evidence="17">
    <location>
        <begin position="388"/>
        <end position="429"/>
    </location>
</feature>
<dbReference type="Proteomes" id="UP000308133">
    <property type="component" value="Unassembled WGS sequence"/>
</dbReference>
<dbReference type="PIRSF" id="PIRSF037299">
    <property type="entry name" value="Glycosidase_CRH1_prd"/>
    <property type="match status" value="1"/>
</dbReference>
<evidence type="ECO:0000256" key="17">
    <source>
        <dbReference type="SAM" id="MobiDB-lite"/>
    </source>
</evidence>
<evidence type="ECO:0000313" key="20">
    <source>
        <dbReference type="EMBL" id="TKX25611.1"/>
    </source>
</evidence>
<feature type="chain" id="PRO_5020975621" description="Crh-like protein" evidence="18">
    <location>
        <begin position="20"/>
        <end position="461"/>
    </location>
</feature>
<dbReference type="InterPro" id="IPR050546">
    <property type="entry name" value="Glycosyl_Hydrlase_16"/>
</dbReference>
<evidence type="ECO:0000256" key="3">
    <source>
        <dbReference type="ARBA" id="ARBA00022622"/>
    </source>
</evidence>
<dbReference type="GO" id="GO:0009277">
    <property type="term" value="C:fungal-type cell wall"/>
    <property type="evidence" value="ECO:0007669"/>
    <property type="project" value="TreeGrafter"/>
</dbReference>
<feature type="region of interest" description="Disordered" evidence="17">
    <location>
        <begin position="334"/>
        <end position="442"/>
    </location>
</feature>
<evidence type="ECO:0000256" key="4">
    <source>
        <dbReference type="ARBA" id="ARBA00022676"/>
    </source>
</evidence>
<keyword evidence="3" id="KW-0336">GPI-anchor</keyword>
<dbReference type="InterPro" id="IPR000757">
    <property type="entry name" value="Beta-glucanase-like"/>
</dbReference>
<comment type="caution">
    <text evidence="20">The sequence shown here is derived from an EMBL/GenBank/DDBJ whole genome shotgun (WGS) entry which is preliminary data.</text>
</comment>
<evidence type="ECO:0000256" key="7">
    <source>
        <dbReference type="ARBA" id="ARBA00022801"/>
    </source>
</evidence>
<dbReference type="GO" id="GO:0005975">
    <property type="term" value="P:carbohydrate metabolic process"/>
    <property type="evidence" value="ECO:0007669"/>
    <property type="project" value="InterPro"/>
</dbReference>
<comment type="catalytic activity">
    <reaction evidence="1">
        <text>Random endo-hydrolysis of N-acetyl-beta-D-glucosaminide (1-&gt;4)-beta-linkages in chitin and chitodextrins.</text>
        <dbReference type="EC" id="3.2.1.14"/>
    </reaction>
</comment>
<keyword evidence="11" id="KW-0326">Glycosidase</keyword>
<keyword evidence="6 18" id="KW-0732">Signal</keyword>
<comment type="subcellular location">
    <subcellularLocation>
        <location evidence="2">Membrane</location>
        <topology evidence="2">Lipid-anchor</topology>
        <topology evidence="2">GPI-anchor</topology>
    </subcellularLocation>
</comment>
<keyword evidence="10" id="KW-0449">Lipoprotein</keyword>
<feature type="compositionally biased region" description="Low complexity" evidence="17">
    <location>
        <begin position="334"/>
        <end position="364"/>
    </location>
</feature>
<evidence type="ECO:0000256" key="12">
    <source>
        <dbReference type="ARBA" id="ARBA00023316"/>
    </source>
</evidence>
<evidence type="ECO:0000256" key="10">
    <source>
        <dbReference type="ARBA" id="ARBA00023288"/>
    </source>
</evidence>
<dbReference type="AlphaFoldDB" id="A0A4U7B7G0"/>
<feature type="compositionally biased region" description="Polar residues" evidence="17">
    <location>
        <begin position="365"/>
        <end position="382"/>
    </location>
</feature>
<evidence type="ECO:0000256" key="15">
    <source>
        <dbReference type="PIRSR" id="PIRSR037299-1"/>
    </source>
</evidence>
<keyword evidence="5" id="KW-0808">Transferase</keyword>
<feature type="signal peptide" evidence="18">
    <location>
        <begin position="1"/>
        <end position="19"/>
    </location>
</feature>
<dbReference type="CDD" id="cd02183">
    <property type="entry name" value="GH16_fungal_CRH1_transglycosylase"/>
    <property type="match status" value="1"/>
</dbReference>